<dbReference type="AlphaFoldDB" id="A0A1E3HRS5"/>
<dbReference type="Proteomes" id="UP000094819">
    <property type="component" value="Unassembled WGS sequence"/>
</dbReference>
<evidence type="ECO:0000313" key="2">
    <source>
        <dbReference type="Proteomes" id="UP000094819"/>
    </source>
</evidence>
<comment type="caution">
    <text evidence="1">The sequence shown here is derived from an EMBL/GenBank/DDBJ whole genome shotgun (WGS) entry which is preliminary data.</text>
</comment>
<reference evidence="1 2" key="1">
    <citation type="submission" date="2016-06" db="EMBL/GenBank/DDBJ databases">
        <title>Evolution of pathogenesis and genome organization in the Tremellales.</title>
        <authorList>
            <person name="Cuomo C."/>
            <person name="Litvintseva A."/>
            <person name="Heitman J."/>
            <person name="Chen Y."/>
            <person name="Sun S."/>
            <person name="Springer D."/>
            <person name="Dromer F."/>
            <person name="Young S."/>
            <person name="Zeng Q."/>
            <person name="Chapman S."/>
            <person name="Gujja S."/>
            <person name="Saif S."/>
            <person name="Birren B."/>
        </authorList>
    </citation>
    <scope>NUCLEOTIDE SEQUENCE [LARGE SCALE GENOMIC DNA]</scope>
    <source>
        <strain evidence="1 2">CBS 7118</strain>
    </source>
</reference>
<evidence type="ECO:0000313" key="1">
    <source>
        <dbReference type="EMBL" id="ODN79068.1"/>
    </source>
</evidence>
<gene>
    <name evidence="1" type="ORF">L198_07950</name>
</gene>
<organism evidence="1 2">
    <name type="scientific">Cryptococcus wingfieldii CBS 7118</name>
    <dbReference type="NCBI Taxonomy" id="1295528"/>
    <lineage>
        <taxon>Eukaryota</taxon>
        <taxon>Fungi</taxon>
        <taxon>Dikarya</taxon>
        <taxon>Basidiomycota</taxon>
        <taxon>Agaricomycotina</taxon>
        <taxon>Tremellomycetes</taxon>
        <taxon>Tremellales</taxon>
        <taxon>Cryptococcaceae</taxon>
        <taxon>Cryptococcus</taxon>
    </lineage>
</organism>
<proteinExistence type="predicted"/>
<protein>
    <submittedName>
        <fullName evidence="1">Uncharacterized protein</fullName>
    </submittedName>
</protein>
<dbReference type="RefSeq" id="XP_019028101.1">
    <property type="nucleotide sequence ID" value="XM_019179925.1"/>
</dbReference>
<dbReference type="EMBL" id="AWGH01000047">
    <property type="protein sequence ID" value="ODN79068.1"/>
    <property type="molecule type" value="Genomic_DNA"/>
</dbReference>
<sequence>MSTSPSKTPPLHCDLATLSPLPSEVISLIYAYYLAQNPLESRSQFLNLITLSKEVYSENAWKLYEAVELNDQNYQAFFDGLWSRGEIHVCQNSCPPYLRCEASAKALAREIEGYSHPKRRLKRPSHIPSKISYQKYEYESYIPFHLHPAIRKLLLIRQCRRIYIDSWCAFIELEKGNGSVRDAVNAWPLAHDIRHAESSRYTWISDPLFSSVTHLSFGETVSLEACHFSDERFAVKYKSFGPALKHVCLSFNDRFYDWETEYEEAARFGNLDECEERQSRKNITKLLRERLSFALRSELDEKTSLTLHNAWPDDIEPGLADTMIYELPRSTENGEDDWERQLAMTTWEMEDYMSELEKRMRDGSRGGDAWQPTIKPWKVRFTNVAPIPPDTDLISAVLDDYYPIGQDENFYGLFEKWWDEVVSFEGPVKCDCCEIFEKRHPKINAYKYSYNTRRENFESIRERADEVREHYEILQDAEAAFYESQYDSDEYFWA</sequence>
<name>A0A1E3HRS5_9TREE</name>
<dbReference type="GeneID" id="30197161"/>
<dbReference type="OrthoDB" id="2577521at2759"/>
<accession>A0A1E3HRS5</accession>
<keyword evidence="2" id="KW-1185">Reference proteome</keyword>